<dbReference type="InterPro" id="IPR011009">
    <property type="entry name" value="Kinase-like_dom_sf"/>
</dbReference>
<evidence type="ECO:0000313" key="4">
    <source>
        <dbReference type="Proteomes" id="UP000204095"/>
    </source>
</evidence>
<dbReference type="SUPFAM" id="SSF56112">
    <property type="entry name" value="Protein kinase-like (PK-like)"/>
    <property type="match status" value="1"/>
</dbReference>
<accession>A7J878</accession>
<dbReference type="PROSITE" id="PS50011">
    <property type="entry name" value="PROTEIN_KINASE_DOM"/>
    <property type="match status" value="1"/>
</dbReference>
<dbReference type="OrthoDB" id="6739at10239"/>
<dbReference type="GeneID" id="5364438"/>
<keyword evidence="1" id="KW-0067">ATP-binding</keyword>
<dbReference type="PROSITE" id="PS00107">
    <property type="entry name" value="PROTEIN_KINASE_ATP"/>
    <property type="match status" value="1"/>
</dbReference>
<name>A7J878_PBCVF</name>
<dbReference type="Gene3D" id="3.30.200.20">
    <property type="entry name" value="Phosphorylase Kinase, domain 1"/>
    <property type="match status" value="1"/>
</dbReference>
<dbReference type="GO" id="GO:0005524">
    <property type="term" value="F:ATP binding"/>
    <property type="evidence" value="ECO:0007669"/>
    <property type="project" value="UniProtKB-UniRule"/>
</dbReference>
<feature type="binding site" evidence="1">
    <location>
        <position position="30"/>
    </location>
    <ligand>
        <name>ATP</name>
        <dbReference type="ChEBI" id="CHEBI:30616"/>
    </ligand>
</feature>
<dbReference type="GO" id="GO:0004672">
    <property type="term" value="F:protein kinase activity"/>
    <property type="evidence" value="ECO:0007669"/>
    <property type="project" value="InterPro"/>
</dbReference>
<evidence type="ECO:0000259" key="2">
    <source>
        <dbReference type="PROSITE" id="PS50011"/>
    </source>
</evidence>
<protein>
    <submittedName>
        <fullName evidence="3">Uncharacterized protein N724R</fullName>
    </submittedName>
</protein>
<feature type="domain" description="Protein kinase" evidence="2">
    <location>
        <begin position="3"/>
        <end position="317"/>
    </location>
</feature>
<proteinExistence type="predicted"/>
<reference evidence="3 4" key="1">
    <citation type="journal article" date="2007" name="Virology">
        <title>Sequence and annotation of the 314-kb MT325 and the 321-kb FR483 viruses that infect Chlorella Pbi.</title>
        <authorList>
            <person name="Fitzgerald L.A."/>
            <person name="Graves M.V."/>
            <person name="Li X."/>
            <person name="Feldblyum T."/>
            <person name="Hartigan J."/>
            <person name="Van Etten J.L."/>
        </authorList>
    </citation>
    <scope>NUCLEOTIDE SEQUENCE [LARGE SCALE GENOMIC DNA]</scope>
    <source>
        <strain evidence="3 4">FR483</strain>
    </source>
</reference>
<dbReference type="InterPro" id="IPR017441">
    <property type="entry name" value="Protein_kinase_ATP_BS"/>
</dbReference>
<sequence length="317" mass="37145">MTTLSLKKIGSGKYSDIFLINSKTENFAMKVSYYRDETVRRFIQKIADGDDAGAKKEKDRDAVSISSRFSKIARQLKNMHITPHFIELYDSRDVKNFVEKIPLLSARITELTPLQRKYNHVSFMEIFDTDMTAFLRKMSYDDDFLRMLIFQVLYSIASVQRMIPGWRHNDLSTNNILTKKKRTSSRYRVDGKYYYTSMEYVIAIIDYDFVNADVEKLHNHRVHSGHFKVFPDKNVSYDSHFFLKSVFKCITRPVSSKSVGITIDFLKSLQLRENDRHDAELVELDPLKIINHSYFDKLLTETSFDTKFSLPTKKEIA</sequence>
<dbReference type="RefSeq" id="YP_001426356.1">
    <property type="nucleotide sequence ID" value="NC_008603.1"/>
</dbReference>
<dbReference type="Proteomes" id="UP000204095">
    <property type="component" value="Segment"/>
</dbReference>
<organism evidence="3 4">
    <name type="scientific">Paramecium bursaria Chlorella virus FR483</name>
    <name type="common">PBCV-FR483</name>
    <dbReference type="NCBI Taxonomy" id="399781"/>
    <lineage>
        <taxon>Viruses</taxon>
        <taxon>Varidnaviria</taxon>
        <taxon>Bamfordvirae</taxon>
        <taxon>Nucleocytoviricota</taxon>
        <taxon>Megaviricetes</taxon>
        <taxon>Algavirales</taxon>
        <taxon>Phycodnaviridae</taxon>
        <taxon>Chlorovirus</taxon>
        <taxon>Chlorovirus conductrix</taxon>
        <taxon>Paramecium bursaria Chlorella virus A1</taxon>
    </lineage>
</organism>
<dbReference type="InterPro" id="IPR000719">
    <property type="entry name" value="Prot_kinase_dom"/>
</dbReference>
<organismHost>
    <name type="scientific">Paramecium bursaria</name>
    <dbReference type="NCBI Taxonomy" id="74790"/>
</organismHost>
<keyword evidence="1" id="KW-0547">Nucleotide-binding</keyword>
<gene>
    <name evidence="3" type="primary">N724R</name>
    <name evidence="3" type="ORF">FR483_N724R</name>
</gene>
<dbReference type="KEGG" id="vg:5364438"/>
<evidence type="ECO:0000256" key="1">
    <source>
        <dbReference type="PROSITE-ProRule" id="PRU10141"/>
    </source>
</evidence>
<evidence type="ECO:0000313" key="3">
    <source>
        <dbReference type="EMBL" id="ABT16009.1"/>
    </source>
</evidence>
<dbReference type="EMBL" id="DQ890022">
    <property type="protein sequence ID" value="ABT16009.1"/>
    <property type="molecule type" value="Genomic_DNA"/>
</dbReference>